<accession>A0A9Q3DDT2</accession>
<feature type="compositionally biased region" description="Polar residues" evidence="1">
    <location>
        <begin position="1"/>
        <end position="19"/>
    </location>
</feature>
<evidence type="ECO:0000313" key="3">
    <source>
        <dbReference type="Proteomes" id="UP000765509"/>
    </source>
</evidence>
<evidence type="ECO:0000313" key="2">
    <source>
        <dbReference type="EMBL" id="MBW0498227.1"/>
    </source>
</evidence>
<organism evidence="2 3">
    <name type="scientific">Austropuccinia psidii MF-1</name>
    <dbReference type="NCBI Taxonomy" id="1389203"/>
    <lineage>
        <taxon>Eukaryota</taxon>
        <taxon>Fungi</taxon>
        <taxon>Dikarya</taxon>
        <taxon>Basidiomycota</taxon>
        <taxon>Pucciniomycotina</taxon>
        <taxon>Pucciniomycetes</taxon>
        <taxon>Pucciniales</taxon>
        <taxon>Sphaerophragmiaceae</taxon>
        <taxon>Austropuccinia</taxon>
    </lineage>
</organism>
<gene>
    <name evidence="2" type="ORF">O181_037942</name>
</gene>
<feature type="region of interest" description="Disordered" evidence="1">
    <location>
        <begin position="1"/>
        <end position="20"/>
    </location>
</feature>
<name>A0A9Q3DDT2_9BASI</name>
<dbReference type="AlphaFoldDB" id="A0A9Q3DDT2"/>
<comment type="caution">
    <text evidence="2">The sequence shown here is derived from an EMBL/GenBank/DDBJ whole genome shotgun (WGS) entry which is preliminary data.</text>
</comment>
<sequence>MPIATQSTRKSQNSGSIQGNPGLITFTGNITVINPVVTSKGKFPKAVENRFVQGTLKRILESQGTSPRIDKVCSGPEDQELDTFDTIVDGKELREIIPTLPFTFQFNRNLKPEDCKDMDQVLQLHQLLKHLFQWSMDNKRFKLTSHWAELGEIFHNICLKEIPFKDLMVITKVWNQNRQFKLLEERETRIRQHQATIQAIQERLNQTEPTLVPSGSQGVDNPTLQWLPTIQETAYQWPRVTILHNPI</sequence>
<evidence type="ECO:0000256" key="1">
    <source>
        <dbReference type="SAM" id="MobiDB-lite"/>
    </source>
</evidence>
<dbReference type="Proteomes" id="UP000765509">
    <property type="component" value="Unassembled WGS sequence"/>
</dbReference>
<protein>
    <submittedName>
        <fullName evidence="2">Uncharacterized protein</fullName>
    </submittedName>
</protein>
<reference evidence="2" key="1">
    <citation type="submission" date="2021-03" db="EMBL/GenBank/DDBJ databases">
        <title>Draft genome sequence of rust myrtle Austropuccinia psidii MF-1, a brazilian biotype.</title>
        <authorList>
            <person name="Quecine M.C."/>
            <person name="Pachon D.M.R."/>
            <person name="Bonatelli M.L."/>
            <person name="Correr F.H."/>
            <person name="Franceschini L.M."/>
            <person name="Leite T.F."/>
            <person name="Margarido G.R.A."/>
            <person name="Almeida C.A."/>
            <person name="Ferrarezi J.A."/>
            <person name="Labate C.A."/>
        </authorList>
    </citation>
    <scope>NUCLEOTIDE SEQUENCE</scope>
    <source>
        <strain evidence="2">MF-1</strain>
    </source>
</reference>
<dbReference type="EMBL" id="AVOT02014620">
    <property type="protein sequence ID" value="MBW0498227.1"/>
    <property type="molecule type" value="Genomic_DNA"/>
</dbReference>
<keyword evidence="3" id="KW-1185">Reference proteome</keyword>
<proteinExistence type="predicted"/>